<name>K1TKL8_9ZZZZ</name>
<feature type="compositionally biased region" description="Polar residues" evidence="1">
    <location>
        <begin position="277"/>
        <end position="290"/>
    </location>
</feature>
<evidence type="ECO:0000313" key="3">
    <source>
        <dbReference type="EMBL" id="EKC73652.1"/>
    </source>
</evidence>
<comment type="caution">
    <text evidence="3">The sequence shown here is derived from an EMBL/GenBank/DDBJ whole genome shotgun (WGS) entry which is preliminary data.</text>
</comment>
<feature type="non-terminal residue" evidence="3">
    <location>
        <position position="1"/>
    </location>
</feature>
<protein>
    <submittedName>
        <fullName evidence="3">Transcriptional regulator</fullName>
    </submittedName>
</protein>
<feature type="domain" description="Cell envelope-related transcriptional attenuator" evidence="2">
    <location>
        <begin position="3"/>
        <end position="152"/>
    </location>
</feature>
<dbReference type="InterPro" id="IPR050922">
    <property type="entry name" value="LytR/CpsA/Psr_CW_biosynth"/>
</dbReference>
<dbReference type="NCBIfam" id="TIGR00350">
    <property type="entry name" value="lytR_cpsA_psr"/>
    <property type="match status" value="1"/>
</dbReference>
<dbReference type="InterPro" id="IPR004474">
    <property type="entry name" value="LytR_CpsA_psr"/>
</dbReference>
<gene>
    <name evidence="3" type="ORF">OBE_02276</name>
</gene>
<organism evidence="3">
    <name type="scientific">human gut metagenome</name>
    <dbReference type="NCBI Taxonomy" id="408170"/>
    <lineage>
        <taxon>unclassified sequences</taxon>
        <taxon>metagenomes</taxon>
        <taxon>organismal metagenomes</taxon>
    </lineage>
</organism>
<evidence type="ECO:0000256" key="1">
    <source>
        <dbReference type="SAM" id="MobiDB-lite"/>
    </source>
</evidence>
<evidence type="ECO:0000259" key="2">
    <source>
        <dbReference type="Pfam" id="PF03816"/>
    </source>
</evidence>
<proteinExistence type="predicted"/>
<dbReference type="PANTHER" id="PTHR33392:SF6">
    <property type="entry name" value="POLYISOPRENYL-TEICHOIC ACID--PEPTIDOGLYCAN TEICHOIC ACID TRANSFERASE TAGU"/>
    <property type="match status" value="1"/>
</dbReference>
<reference evidence="3" key="1">
    <citation type="journal article" date="2013" name="Environ. Microbiol.">
        <title>Microbiota from the distal guts of lean and obese adolescents exhibit partial functional redundancy besides clear differences in community structure.</title>
        <authorList>
            <person name="Ferrer M."/>
            <person name="Ruiz A."/>
            <person name="Lanza F."/>
            <person name="Haange S.B."/>
            <person name="Oberbach A."/>
            <person name="Till H."/>
            <person name="Bargiela R."/>
            <person name="Campoy C."/>
            <person name="Segura M.T."/>
            <person name="Richter M."/>
            <person name="von Bergen M."/>
            <person name="Seifert J."/>
            <person name="Suarez A."/>
        </authorList>
    </citation>
    <scope>NUCLEOTIDE SEQUENCE</scope>
</reference>
<dbReference type="Gene3D" id="3.40.630.190">
    <property type="entry name" value="LCP protein"/>
    <property type="match status" value="1"/>
</dbReference>
<accession>K1TKL8</accession>
<feature type="region of interest" description="Disordered" evidence="1">
    <location>
        <begin position="277"/>
        <end position="315"/>
    </location>
</feature>
<dbReference type="AlphaFoldDB" id="K1TKL8"/>
<dbReference type="Pfam" id="PF03816">
    <property type="entry name" value="LytR_cpsA_psr"/>
    <property type="match status" value="1"/>
</dbReference>
<dbReference type="EMBL" id="AJWZ01001482">
    <property type="protein sequence ID" value="EKC73652.1"/>
    <property type="molecule type" value="Genomic_DNA"/>
</dbReference>
<dbReference type="PANTHER" id="PTHR33392">
    <property type="entry name" value="POLYISOPRENYL-TEICHOIC ACID--PEPTIDOGLYCAN TEICHOIC ACID TRANSFERASE TAGU"/>
    <property type="match status" value="1"/>
</dbReference>
<sequence length="315" mass="34313">GMTDMILYLHFNNETGQVKMLQIPRNIFVTTDASFSGNYQINAIAKTQGSNGGNNISALADEIYNIFGLHVDGYLSVRLEALTQIIDTFGGIRVYVPQDMDYGGSHLSQGYQTMDGAAAEFFLRTRHIYADSDLGRLRMQRYFYAALFARMRSMTVWDIAKLLPVITSQMETDLSATELVSVAVSMLKISSSNIMFCQAPVYMGQAISYNGNSTVVVARQETADLLNEYFRENTGPVDASQLNIAGDDGLFDLSGLTASDPSVQFMGTLNEEISDAQQTNNIDGSATTDVYDTATPAPDDSTDGDSTDGDSTPSE</sequence>